<dbReference type="GO" id="GO:0016874">
    <property type="term" value="F:ligase activity"/>
    <property type="evidence" value="ECO:0007669"/>
    <property type="project" value="UniProtKB-KW"/>
</dbReference>
<keyword evidence="3" id="KW-1185">Reference proteome</keyword>
<sequence>MSRRKINNTFPERLLGERIRELSWNMEINNRFERNNECVVLSDTPYDVNRLDWQGSSTAVQNVYSSDDEMDNIFYKLTICDEIYVNNSVGMLGCLSGMLDCLPSTGKSSIEDTNILIKVHKTVDGTDSAHFETAEAKDANMIGGKRFLTVVATYEQIDSLSYLCKKSVVDLVANFDDLHNEQSQCKIMVYLNEAGFTAVTVPSEDPSMGKSYKSMKTLMQWLHGPLLPDVEAQPSKHYDDQIEAVFSTLKSKHNCLAKASTSAADDILPSNTLIDINDLDQLQHLSLVPLLRGYQKRAVHWMIEQETVDTKAFAMENKIPHPLWKTMNLGDKQACYNPHTGRLCKDPVYHQGYPSGGILADEMGLGKTVEVLACILNNPRQSGTKISESNEEILQTESNTNSPSDSPSSSMSVSDEKETLVTYSSRNEVKVCENNPSSPKTTEEHHVAEVTKRHLPLDSDQHGKKARMESCNISPPNELVSVTRNVIQPDVFNKPPLPCDSDQHGKKARTESCDVSSPPPNGNEPVSVTRNVVQPNVFNKSPLPSDSDQHEKKESRDVSSPNPNEPSSVVKNVVQPNVFNNSPLPSDSVISNIIVGEEKMDCDTSKASKDNVISDRFQEVKIEVQPESKSPTVEKEKTLRCICGKSKADPKEEVLTCTNCYLCQHPQCIGLKKNTDEDYVCPDCSVKMPLLESNTTLIVSPVTIAHQWLDEIHRHILPGSLNVMIYEGVAKQGFVYPSVLADNDIILTTYEVLKRDFHHLPSKKDNHNYRRPKRYATWPCPLTCIKFWRICLDEAQMVENTTAKTTETALNLSAVHRWCITGTPIQKTIDDLHGLFLFLGVEPYYRKTWWKKLLYEPFMRGNSKPLSDVLYNVMWRTAKKDVIDEVC</sequence>
<name>A0A6S7J960_PARCT</name>
<feature type="compositionally biased region" description="Basic and acidic residues" evidence="1">
    <location>
        <begin position="501"/>
        <end position="512"/>
    </location>
</feature>
<dbReference type="InterPro" id="IPR014001">
    <property type="entry name" value="Helicase_ATP-bd"/>
</dbReference>
<dbReference type="CDD" id="cd18070">
    <property type="entry name" value="DEXQc_SHPRH"/>
    <property type="match status" value="1"/>
</dbReference>
<dbReference type="FunFam" id="3.40.50.10810:FF:000013">
    <property type="entry name" value="E3 ubiquitin-protein ligase SHPRH isoform X2"/>
    <property type="match status" value="1"/>
</dbReference>
<feature type="compositionally biased region" description="Polar residues" evidence="1">
    <location>
        <begin position="381"/>
        <end position="395"/>
    </location>
</feature>
<evidence type="ECO:0000313" key="2">
    <source>
        <dbReference type="EMBL" id="CAB4028586.1"/>
    </source>
</evidence>
<gene>
    <name evidence="2" type="ORF">PACLA_8A028201</name>
</gene>
<evidence type="ECO:0000313" key="3">
    <source>
        <dbReference type="Proteomes" id="UP001152795"/>
    </source>
</evidence>
<dbReference type="InterPro" id="IPR019786">
    <property type="entry name" value="Zinc_finger_PHD-type_CS"/>
</dbReference>
<feature type="compositionally biased region" description="Low complexity" evidence="1">
    <location>
        <begin position="396"/>
        <end position="413"/>
    </location>
</feature>
<dbReference type="Proteomes" id="UP001152795">
    <property type="component" value="Unassembled WGS sequence"/>
</dbReference>
<dbReference type="GO" id="GO:0000209">
    <property type="term" value="P:protein polyubiquitination"/>
    <property type="evidence" value="ECO:0007669"/>
    <property type="project" value="TreeGrafter"/>
</dbReference>
<feature type="compositionally biased region" description="Basic and acidic residues" evidence="1">
    <location>
        <begin position="441"/>
        <end position="468"/>
    </location>
</feature>
<dbReference type="AlphaFoldDB" id="A0A6S7J960"/>
<dbReference type="Pfam" id="PF00176">
    <property type="entry name" value="SNF2-rel_dom"/>
    <property type="match status" value="1"/>
</dbReference>
<protein>
    <submittedName>
        <fullName evidence="2">E3 ubiquitin- ligase SHPRH</fullName>
    </submittedName>
</protein>
<dbReference type="GO" id="GO:0006974">
    <property type="term" value="P:DNA damage response"/>
    <property type="evidence" value="ECO:0007669"/>
    <property type="project" value="TreeGrafter"/>
</dbReference>
<feature type="compositionally biased region" description="Basic and acidic residues" evidence="1">
    <location>
        <begin position="547"/>
        <end position="557"/>
    </location>
</feature>
<accession>A0A6S7J960</accession>
<dbReference type="InterPro" id="IPR000330">
    <property type="entry name" value="SNF2_N"/>
</dbReference>
<dbReference type="PROSITE" id="PS01359">
    <property type="entry name" value="ZF_PHD_1"/>
    <property type="match status" value="1"/>
</dbReference>
<dbReference type="InterPro" id="IPR052583">
    <property type="entry name" value="ATP-helicase/E3_Ub-Ligase"/>
</dbReference>
<dbReference type="PANTHER" id="PTHR45865:SF1">
    <property type="entry name" value="E3 UBIQUITIN-PROTEIN LIGASE SHPRH"/>
    <property type="match status" value="1"/>
</dbReference>
<dbReference type="EMBL" id="CACRXK020015582">
    <property type="protein sequence ID" value="CAB4028586.1"/>
    <property type="molecule type" value="Genomic_DNA"/>
</dbReference>
<reference evidence="2" key="1">
    <citation type="submission" date="2020-04" db="EMBL/GenBank/DDBJ databases">
        <authorList>
            <person name="Alioto T."/>
            <person name="Alioto T."/>
            <person name="Gomez Garrido J."/>
        </authorList>
    </citation>
    <scope>NUCLEOTIDE SEQUENCE</scope>
    <source>
        <strain evidence="2">A484AB</strain>
    </source>
</reference>
<dbReference type="OrthoDB" id="423559at2759"/>
<dbReference type="SMART" id="SM00249">
    <property type="entry name" value="PHD"/>
    <property type="match status" value="1"/>
</dbReference>
<dbReference type="GO" id="GO:0005524">
    <property type="term" value="F:ATP binding"/>
    <property type="evidence" value="ECO:0007669"/>
    <property type="project" value="InterPro"/>
</dbReference>
<dbReference type="PANTHER" id="PTHR45865">
    <property type="entry name" value="E3 UBIQUITIN-PROTEIN LIGASE SHPRH FAMILY MEMBER"/>
    <property type="match status" value="1"/>
</dbReference>
<dbReference type="SUPFAM" id="SSF57903">
    <property type="entry name" value="FYVE/PHD zinc finger"/>
    <property type="match status" value="1"/>
</dbReference>
<dbReference type="InterPro" id="IPR001965">
    <property type="entry name" value="Znf_PHD"/>
</dbReference>
<dbReference type="Gene3D" id="3.30.40.10">
    <property type="entry name" value="Zinc/RING finger domain, C3HC4 (zinc finger)"/>
    <property type="match status" value="1"/>
</dbReference>
<dbReference type="InterPro" id="IPR013083">
    <property type="entry name" value="Znf_RING/FYVE/PHD"/>
</dbReference>
<dbReference type="GO" id="GO:0061630">
    <property type="term" value="F:ubiquitin protein ligase activity"/>
    <property type="evidence" value="ECO:0007669"/>
    <property type="project" value="TreeGrafter"/>
</dbReference>
<proteinExistence type="predicted"/>
<evidence type="ECO:0000256" key="1">
    <source>
        <dbReference type="SAM" id="MobiDB-lite"/>
    </source>
</evidence>
<feature type="region of interest" description="Disordered" evidence="1">
    <location>
        <begin position="381"/>
        <end position="476"/>
    </location>
</feature>
<dbReference type="InterPro" id="IPR038718">
    <property type="entry name" value="SNF2-like_sf"/>
</dbReference>
<dbReference type="GO" id="GO:0005634">
    <property type="term" value="C:nucleus"/>
    <property type="evidence" value="ECO:0007669"/>
    <property type="project" value="TreeGrafter"/>
</dbReference>
<organism evidence="2 3">
    <name type="scientific">Paramuricea clavata</name>
    <name type="common">Red gorgonian</name>
    <name type="synonym">Violescent sea-whip</name>
    <dbReference type="NCBI Taxonomy" id="317549"/>
    <lineage>
        <taxon>Eukaryota</taxon>
        <taxon>Metazoa</taxon>
        <taxon>Cnidaria</taxon>
        <taxon>Anthozoa</taxon>
        <taxon>Octocorallia</taxon>
        <taxon>Malacalcyonacea</taxon>
        <taxon>Plexauridae</taxon>
        <taxon>Paramuricea</taxon>
    </lineage>
</organism>
<dbReference type="InterPro" id="IPR011011">
    <property type="entry name" value="Znf_FYVE_PHD"/>
</dbReference>
<dbReference type="SMART" id="SM00487">
    <property type="entry name" value="DEXDc"/>
    <property type="match status" value="1"/>
</dbReference>
<feature type="compositionally biased region" description="Polar residues" evidence="1">
    <location>
        <begin position="524"/>
        <end position="546"/>
    </location>
</feature>
<dbReference type="PROSITE" id="PS51192">
    <property type="entry name" value="HELICASE_ATP_BIND_1"/>
    <property type="match status" value="1"/>
</dbReference>
<feature type="region of interest" description="Disordered" evidence="1">
    <location>
        <begin position="493"/>
        <end position="569"/>
    </location>
</feature>
<dbReference type="InterPro" id="IPR027417">
    <property type="entry name" value="P-loop_NTPase"/>
</dbReference>
<dbReference type="Gene3D" id="3.40.50.10810">
    <property type="entry name" value="Tandem AAA-ATPase domain"/>
    <property type="match status" value="2"/>
</dbReference>
<dbReference type="SUPFAM" id="SSF52540">
    <property type="entry name" value="P-loop containing nucleoside triphosphate hydrolases"/>
    <property type="match status" value="2"/>
</dbReference>
<feature type="compositionally biased region" description="Low complexity" evidence="1">
    <location>
        <begin position="558"/>
        <end position="569"/>
    </location>
</feature>
<keyword evidence="2" id="KW-0436">Ligase</keyword>
<comment type="caution">
    <text evidence="2">The sequence shown here is derived from an EMBL/GenBank/DDBJ whole genome shotgun (WGS) entry which is preliminary data.</text>
</comment>